<dbReference type="Gene3D" id="1.20.58.320">
    <property type="entry name" value="TPR-like"/>
    <property type="match status" value="1"/>
</dbReference>
<comment type="caution">
    <text evidence="2">The sequence shown here is derived from an EMBL/GenBank/DDBJ whole genome shotgun (WGS) entry which is preliminary data.</text>
</comment>
<dbReference type="EMBL" id="PKGY01000001">
    <property type="protein sequence ID" value="PKZ23527.1"/>
    <property type="molecule type" value="Genomic_DNA"/>
</dbReference>
<dbReference type="Pfam" id="PF06041">
    <property type="entry name" value="DUF924"/>
    <property type="match status" value="1"/>
</dbReference>
<evidence type="ECO:0000313" key="2">
    <source>
        <dbReference type="EMBL" id="PKZ23527.1"/>
    </source>
</evidence>
<feature type="compositionally biased region" description="Basic and acidic residues" evidence="1">
    <location>
        <begin position="160"/>
        <end position="179"/>
    </location>
</feature>
<reference evidence="2 3" key="1">
    <citation type="submission" date="2017-12" db="EMBL/GenBank/DDBJ databases">
        <title>Phylogenetic diversity of female urinary microbiome.</title>
        <authorList>
            <person name="Thomas-White K."/>
            <person name="Wolfe A.J."/>
        </authorList>
    </citation>
    <scope>NUCLEOTIDE SEQUENCE [LARGE SCALE GENOMIC DNA]</scope>
    <source>
        <strain evidence="2 3">UMB0139</strain>
    </source>
</reference>
<dbReference type="SUPFAM" id="SSF48452">
    <property type="entry name" value="TPR-like"/>
    <property type="match status" value="1"/>
</dbReference>
<evidence type="ECO:0000256" key="1">
    <source>
        <dbReference type="SAM" id="MobiDB-lite"/>
    </source>
</evidence>
<dbReference type="OrthoDB" id="7593450at2"/>
<dbReference type="InterPro" id="IPR010323">
    <property type="entry name" value="DUF924"/>
</dbReference>
<gene>
    <name evidence="2" type="ORF">CYJ28_02940</name>
</gene>
<proteinExistence type="predicted"/>
<dbReference type="Proteomes" id="UP000234239">
    <property type="component" value="Unassembled WGS sequence"/>
</dbReference>
<sequence>MSIEAVLNFWFEELGPEQWFNGGESVDQAIADRFSQLHQEVKDGEHADWRESLRGRLAEIIVLDQFSRNLYRGSGQAYAQDDMALALAQECIRLEDLSSLSPEARSFIYMPFMHSESLVIHDQAMELFSSEEALANNLKYEKAHYEIIEKYGRYPYRNETLGRENTPEEEEYLKHNKDF</sequence>
<feature type="region of interest" description="Disordered" evidence="1">
    <location>
        <begin position="159"/>
        <end position="179"/>
    </location>
</feature>
<dbReference type="AlphaFoldDB" id="A0A2I1MTR6"/>
<evidence type="ECO:0000313" key="3">
    <source>
        <dbReference type="Proteomes" id="UP000234239"/>
    </source>
</evidence>
<name>A0A2I1MTR6_9LACT</name>
<dbReference type="Gene3D" id="1.25.40.10">
    <property type="entry name" value="Tetratricopeptide repeat domain"/>
    <property type="match status" value="1"/>
</dbReference>
<accession>A0A2I1MTR6</accession>
<protein>
    <submittedName>
        <fullName evidence="2">DUF924 domain-containing protein</fullName>
    </submittedName>
</protein>
<organism evidence="2 3">
    <name type="scientific">Aerococcus sanguinicola</name>
    <dbReference type="NCBI Taxonomy" id="119206"/>
    <lineage>
        <taxon>Bacteria</taxon>
        <taxon>Bacillati</taxon>
        <taxon>Bacillota</taxon>
        <taxon>Bacilli</taxon>
        <taxon>Lactobacillales</taxon>
        <taxon>Aerococcaceae</taxon>
        <taxon>Aerococcus</taxon>
    </lineage>
</organism>
<dbReference type="InterPro" id="IPR011990">
    <property type="entry name" value="TPR-like_helical_dom_sf"/>
</dbReference>
<dbReference type="RefSeq" id="WP_101603547.1">
    <property type="nucleotide sequence ID" value="NZ_PKGY01000001.1"/>
</dbReference>